<accession>A0A804IGS0</accession>
<dbReference type="Gramene" id="Ma03_t27040.1">
    <property type="protein sequence ID" value="Ma03_p27040.1"/>
    <property type="gene ID" value="Ma03_g27040"/>
</dbReference>
<dbReference type="EnsemblPlants" id="Ma03_t27040.1">
    <property type="protein sequence ID" value="Ma03_p27040.1"/>
    <property type="gene ID" value="Ma03_g27040"/>
</dbReference>
<evidence type="ECO:0000313" key="4">
    <source>
        <dbReference type="Proteomes" id="UP000012960"/>
    </source>
</evidence>
<feature type="signal peptide" evidence="1">
    <location>
        <begin position="1"/>
        <end position="19"/>
    </location>
</feature>
<protein>
    <submittedName>
        <fullName evidence="2">(wild Malaysian banana) hypothetical protein</fullName>
    </submittedName>
</protein>
<proteinExistence type="predicted"/>
<feature type="chain" id="PRO_5036219756" evidence="1">
    <location>
        <begin position="20"/>
        <end position="55"/>
    </location>
</feature>
<reference evidence="3" key="2">
    <citation type="submission" date="2021-05" db="UniProtKB">
        <authorList>
            <consortium name="EnsemblPlants"/>
        </authorList>
    </citation>
    <scope>IDENTIFICATION</scope>
    <source>
        <strain evidence="3">subsp. malaccensis</strain>
    </source>
</reference>
<organism evidence="3 4">
    <name type="scientific">Musa acuminata subsp. malaccensis</name>
    <name type="common">Wild banana</name>
    <name type="synonym">Musa malaccensis</name>
    <dbReference type="NCBI Taxonomy" id="214687"/>
    <lineage>
        <taxon>Eukaryota</taxon>
        <taxon>Viridiplantae</taxon>
        <taxon>Streptophyta</taxon>
        <taxon>Embryophyta</taxon>
        <taxon>Tracheophyta</taxon>
        <taxon>Spermatophyta</taxon>
        <taxon>Magnoliopsida</taxon>
        <taxon>Liliopsida</taxon>
        <taxon>Zingiberales</taxon>
        <taxon>Musaceae</taxon>
        <taxon>Musa</taxon>
    </lineage>
</organism>
<name>A0A804IGS0_MUSAM</name>
<dbReference type="AlphaFoldDB" id="A0A804IGS0"/>
<dbReference type="EMBL" id="HG996468">
    <property type="protein sequence ID" value="CAG1851410.1"/>
    <property type="molecule type" value="Genomic_DNA"/>
</dbReference>
<reference evidence="2" key="1">
    <citation type="submission" date="2021-03" db="EMBL/GenBank/DDBJ databases">
        <authorList>
            <consortium name="Genoscope - CEA"/>
            <person name="William W."/>
        </authorList>
    </citation>
    <scope>NUCLEOTIDE SEQUENCE</scope>
    <source>
        <strain evidence="2">Doubled-haploid Pahang</strain>
    </source>
</reference>
<sequence length="55" mass="6234">MTTRAAMISSVQILSLAVSQQCCRHPWPLFMQQRKQNIGDLFFSSKIPQKGTPNL</sequence>
<evidence type="ECO:0000313" key="2">
    <source>
        <dbReference type="EMBL" id="CAG1851410.1"/>
    </source>
</evidence>
<keyword evidence="1" id="KW-0732">Signal</keyword>
<dbReference type="InParanoid" id="A0A804IGS0"/>
<evidence type="ECO:0000313" key="3">
    <source>
        <dbReference type="EnsemblPlants" id="Ma03_p27040.1"/>
    </source>
</evidence>
<evidence type="ECO:0000256" key="1">
    <source>
        <dbReference type="SAM" id="SignalP"/>
    </source>
</evidence>
<gene>
    <name evidence="2" type="ORF">GSMUA_191560.1</name>
</gene>
<keyword evidence="4" id="KW-1185">Reference proteome</keyword>
<dbReference type="Proteomes" id="UP000012960">
    <property type="component" value="Unplaced"/>
</dbReference>